<evidence type="ECO:0000256" key="1">
    <source>
        <dbReference type="ARBA" id="ARBA00004123"/>
    </source>
</evidence>
<dbReference type="GO" id="GO:0035861">
    <property type="term" value="C:site of double-strand break"/>
    <property type="evidence" value="ECO:0007669"/>
    <property type="project" value="TreeGrafter"/>
</dbReference>
<accession>A0A8S4R7Y6</accession>
<dbReference type="Gene3D" id="1.10.150.20">
    <property type="entry name" value="5' to 3' exonuclease, C-terminal subdomain"/>
    <property type="match status" value="1"/>
</dbReference>
<dbReference type="EMBL" id="CAKXAJ010024919">
    <property type="protein sequence ID" value="CAH2232778.1"/>
    <property type="molecule type" value="Genomic_DNA"/>
</dbReference>
<dbReference type="InterPro" id="IPR041298">
    <property type="entry name" value="UBZ3"/>
</dbReference>
<feature type="compositionally biased region" description="Basic and acidic residues" evidence="7">
    <location>
        <begin position="530"/>
        <end position="539"/>
    </location>
</feature>
<feature type="compositionally biased region" description="Basic and acidic residues" evidence="7">
    <location>
        <begin position="430"/>
        <end position="467"/>
    </location>
</feature>
<dbReference type="GO" id="GO:0009314">
    <property type="term" value="P:response to radiation"/>
    <property type="evidence" value="ECO:0007669"/>
    <property type="project" value="TreeGrafter"/>
</dbReference>
<evidence type="ECO:0000313" key="9">
    <source>
        <dbReference type="EMBL" id="CAH2232778.1"/>
    </source>
</evidence>
<dbReference type="GO" id="GO:0003684">
    <property type="term" value="F:damaged DNA binding"/>
    <property type="evidence" value="ECO:0007669"/>
    <property type="project" value="InterPro"/>
</dbReference>
<proteinExistence type="predicted"/>
<dbReference type="SUPFAM" id="SSF100879">
    <property type="entry name" value="Lesion bypass DNA polymerase (Y-family), little finger domain"/>
    <property type="match status" value="1"/>
</dbReference>
<evidence type="ECO:0000256" key="5">
    <source>
        <dbReference type="ARBA" id="ARBA00023204"/>
    </source>
</evidence>
<evidence type="ECO:0000256" key="4">
    <source>
        <dbReference type="ARBA" id="ARBA00022763"/>
    </source>
</evidence>
<dbReference type="PANTHER" id="PTHR45873:SF1">
    <property type="entry name" value="DNA POLYMERASE ETA"/>
    <property type="match status" value="1"/>
</dbReference>
<sequence>TLPIKKMKHLGGKFGDAVCDVLGIKTMAELEHFTEKELQAKFDEKNGTWLYNIARGVDPEPVRARFNPKSIGCCKQFKGKAALIDLHSLEKWLRDLADEVEGRLEQDALESNRTPRQMVVSFAVQAAGRDASSSRSYNFSPVDDLRGSTFASKALELVLEGAEGSKPKDDENNRRLKAPIKFLGISVGKFEDNNETKKTKRINDFFAAGASKETIRLSNENTIKVRRKNSEDKNYVLEKFLSAAKEVQKINKRLENCVHENIDRTLGIEATLDKQESFFAKFLNGINKTEEIKGDESQAEVNPMNIEVNRSNTPECNVIPCGDDSVDTNYSGSTIDEEINKSIALFEADPDDSTRVSNMRELLNSNEENLRTDDSEPLKAEPEPSPPIVKPKPQHIETIRCSECGKSIPVNKFDEHADYHLALKLREEERKEMRKDRERRTVNGLSDKEKDIKKKKPEETSNKKETRTSITNYLTKIDSGVPTTACAECGKKVAAEKFSEHQDFHQAQRLSRELNPRPRGAKRKASPGGEPKRPCKPIDHFFGSRGAASSTEPRDQINDRPGLHFH</sequence>
<dbReference type="PANTHER" id="PTHR45873">
    <property type="entry name" value="DNA POLYMERASE ETA"/>
    <property type="match status" value="1"/>
</dbReference>
<name>A0A8S4R7Y6_9NEOP</name>
<keyword evidence="2" id="KW-0808">Transferase</keyword>
<evidence type="ECO:0000256" key="2">
    <source>
        <dbReference type="ARBA" id="ARBA00022679"/>
    </source>
</evidence>
<dbReference type="InterPro" id="IPR043502">
    <property type="entry name" value="DNA/RNA_pol_sf"/>
</dbReference>
<organism evidence="9 10">
    <name type="scientific">Pararge aegeria aegeria</name>
    <dbReference type="NCBI Taxonomy" id="348720"/>
    <lineage>
        <taxon>Eukaryota</taxon>
        <taxon>Metazoa</taxon>
        <taxon>Ecdysozoa</taxon>
        <taxon>Arthropoda</taxon>
        <taxon>Hexapoda</taxon>
        <taxon>Insecta</taxon>
        <taxon>Pterygota</taxon>
        <taxon>Neoptera</taxon>
        <taxon>Endopterygota</taxon>
        <taxon>Lepidoptera</taxon>
        <taxon>Glossata</taxon>
        <taxon>Ditrysia</taxon>
        <taxon>Papilionoidea</taxon>
        <taxon>Nymphalidae</taxon>
        <taxon>Satyrinae</taxon>
        <taxon>Satyrini</taxon>
        <taxon>Parargina</taxon>
        <taxon>Pararge</taxon>
    </lineage>
</organism>
<dbReference type="GO" id="GO:0005634">
    <property type="term" value="C:nucleus"/>
    <property type="evidence" value="ECO:0007669"/>
    <property type="project" value="UniProtKB-SubCell"/>
</dbReference>
<comment type="caution">
    <text evidence="9">The sequence shown here is derived from an EMBL/GenBank/DDBJ whole genome shotgun (WGS) entry which is preliminary data.</text>
</comment>
<keyword evidence="3" id="KW-0479">Metal-binding</keyword>
<dbReference type="GO" id="GO:0042276">
    <property type="term" value="P:error-prone translesion synthesis"/>
    <property type="evidence" value="ECO:0007669"/>
    <property type="project" value="TreeGrafter"/>
</dbReference>
<dbReference type="PROSITE" id="PS51907">
    <property type="entry name" value="ZF_UBZ3"/>
    <property type="match status" value="2"/>
</dbReference>
<feature type="non-terminal residue" evidence="9">
    <location>
        <position position="1"/>
    </location>
</feature>
<evidence type="ECO:0000256" key="6">
    <source>
        <dbReference type="ARBA" id="ARBA00023242"/>
    </source>
</evidence>
<feature type="region of interest" description="Disordered" evidence="7">
    <location>
        <begin position="363"/>
        <end position="392"/>
    </location>
</feature>
<evidence type="ECO:0000256" key="7">
    <source>
        <dbReference type="SAM" id="MobiDB-lite"/>
    </source>
</evidence>
<keyword evidence="4" id="KW-0227">DNA damage</keyword>
<gene>
    <name evidence="9" type="primary">jg23932</name>
    <name evidence="9" type="ORF">PAEG_LOCUS10986</name>
</gene>
<dbReference type="PIRSF" id="PIRSF036603">
    <property type="entry name" value="DPol_eta"/>
    <property type="match status" value="1"/>
</dbReference>
<keyword evidence="10" id="KW-1185">Reference proteome</keyword>
<dbReference type="GO" id="GO:0005657">
    <property type="term" value="C:replication fork"/>
    <property type="evidence" value="ECO:0007669"/>
    <property type="project" value="TreeGrafter"/>
</dbReference>
<evidence type="ECO:0000256" key="3">
    <source>
        <dbReference type="ARBA" id="ARBA00022723"/>
    </source>
</evidence>
<evidence type="ECO:0000259" key="8">
    <source>
        <dbReference type="PROSITE" id="PS51907"/>
    </source>
</evidence>
<dbReference type="GO" id="GO:0046872">
    <property type="term" value="F:metal ion binding"/>
    <property type="evidence" value="ECO:0007669"/>
    <property type="project" value="UniProtKB-KW"/>
</dbReference>
<dbReference type="InterPro" id="IPR036775">
    <property type="entry name" value="DNA_pol_Y-fam_lit_finger_sf"/>
</dbReference>
<feature type="domain" description="UBZ3-type" evidence="8">
    <location>
        <begin position="479"/>
        <end position="513"/>
    </location>
</feature>
<comment type="subcellular location">
    <subcellularLocation>
        <location evidence="1">Nucleus</location>
    </subcellularLocation>
</comment>
<keyword evidence="6" id="KW-0539">Nucleus</keyword>
<reference evidence="9" key="1">
    <citation type="submission" date="2022-03" db="EMBL/GenBank/DDBJ databases">
        <authorList>
            <person name="Lindestad O."/>
        </authorList>
    </citation>
    <scope>NUCLEOTIDE SEQUENCE</scope>
</reference>
<feature type="compositionally biased region" description="Basic and acidic residues" evidence="7">
    <location>
        <begin position="552"/>
        <end position="566"/>
    </location>
</feature>
<feature type="region of interest" description="Disordered" evidence="7">
    <location>
        <begin position="430"/>
        <end position="470"/>
    </location>
</feature>
<feature type="compositionally biased region" description="Basic and acidic residues" evidence="7">
    <location>
        <begin position="368"/>
        <end position="382"/>
    </location>
</feature>
<dbReference type="InterPro" id="IPR052230">
    <property type="entry name" value="DNA_polymerase_eta"/>
</dbReference>
<dbReference type="InterPro" id="IPR017961">
    <property type="entry name" value="DNA_pol_Y-fam_little_finger"/>
</dbReference>
<dbReference type="Pfam" id="PF11799">
    <property type="entry name" value="IMS_C"/>
    <property type="match status" value="1"/>
</dbReference>
<dbReference type="SUPFAM" id="SSF56672">
    <property type="entry name" value="DNA/RNA polymerases"/>
    <property type="match status" value="1"/>
</dbReference>
<feature type="compositionally biased region" description="Basic and acidic residues" evidence="7">
    <location>
        <begin position="500"/>
        <end position="516"/>
    </location>
</feature>
<protein>
    <submittedName>
        <fullName evidence="9">Jg23932 protein</fullName>
    </submittedName>
</protein>
<dbReference type="FunFam" id="1.10.150.20:FF:000014">
    <property type="entry name" value="Polymerase (DNA directed), eta"/>
    <property type="match status" value="1"/>
</dbReference>
<dbReference type="Pfam" id="PF21704">
    <property type="entry name" value="POLH-Rev1_HhH"/>
    <property type="match status" value="1"/>
</dbReference>
<keyword evidence="5" id="KW-0234">DNA repair</keyword>
<dbReference type="Gene3D" id="3.30.1490.100">
    <property type="entry name" value="DNA polymerase, Y-family, little finger domain"/>
    <property type="match status" value="1"/>
</dbReference>
<dbReference type="Proteomes" id="UP000838756">
    <property type="component" value="Unassembled WGS sequence"/>
</dbReference>
<dbReference type="Pfam" id="PF18439">
    <property type="entry name" value="zf_UBZ"/>
    <property type="match status" value="2"/>
</dbReference>
<feature type="region of interest" description="Disordered" evidence="7">
    <location>
        <begin position="500"/>
        <end position="566"/>
    </location>
</feature>
<evidence type="ECO:0000313" key="10">
    <source>
        <dbReference type="Proteomes" id="UP000838756"/>
    </source>
</evidence>
<feature type="domain" description="UBZ3-type" evidence="8">
    <location>
        <begin position="394"/>
        <end position="428"/>
    </location>
</feature>
<dbReference type="GO" id="GO:0006281">
    <property type="term" value="P:DNA repair"/>
    <property type="evidence" value="ECO:0007669"/>
    <property type="project" value="UniProtKB-KW"/>
</dbReference>
<dbReference type="AlphaFoldDB" id="A0A8S4R7Y6"/>
<dbReference type="GO" id="GO:0003887">
    <property type="term" value="F:DNA-directed DNA polymerase activity"/>
    <property type="evidence" value="ECO:0007669"/>
    <property type="project" value="TreeGrafter"/>
</dbReference>
<dbReference type="OrthoDB" id="5723at2759"/>